<dbReference type="GO" id="GO:0050829">
    <property type="term" value="P:defense response to Gram-negative bacterium"/>
    <property type="evidence" value="ECO:0007669"/>
    <property type="project" value="TreeGrafter"/>
</dbReference>
<dbReference type="RefSeq" id="XP_028360137.1">
    <property type="nucleotide sequence ID" value="XM_028504336.2"/>
</dbReference>
<dbReference type="InParanoid" id="A0A6J2KXH3"/>
<dbReference type="GeneID" id="114490355"/>
<dbReference type="CDD" id="cd06265">
    <property type="entry name" value="RNase_A_canonical"/>
    <property type="match status" value="1"/>
</dbReference>
<evidence type="ECO:0000259" key="8">
    <source>
        <dbReference type="SMART" id="SM00092"/>
    </source>
</evidence>
<keyword evidence="7" id="KW-0732">Signal</keyword>
<evidence type="ECO:0000256" key="4">
    <source>
        <dbReference type="ARBA" id="ARBA00022722"/>
    </source>
</evidence>
<keyword evidence="9" id="KW-1185">Reference proteome</keyword>
<protein>
    <submittedName>
        <fullName evidence="10">Ribonuclease 7-like</fullName>
    </submittedName>
</protein>
<keyword evidence="3" id="KW-0964">Secreted</keyword>
<dbReference type="Pfam" id="PF00074">
    <property type="entry name" value="RnaseA"/>
    <property type="match status" value="1"/>
</dbReference>
<dbReference type="Gene3D" id="3.10.130.10">
    <property type="entry name" value="Ribonuclease A-like domain"/>
    <property type="match status" value="1"/>
</dbReference>
<evidence type="ECO:0000313" key="10">
    <source>
        <dbReference type="RefSeq" id="XP_028360137.1"/>
    </source>
</evidence>
<dbReference type="GO" id="GO:0016787">
    <property type="term" value="F:hydrolase activity"/>
    <property type="evidence" value="ECO:0007669"/>
    <property type="project" value="UniProtKB-KW"/>
</dbReference>
<organism evidence="9 10">
    <name type="scientific">Phyllostomus discolor</name>
    <name type="common">pale spear-nosed bat</name>
    <dbReference type="NCBI Taxonomy" id="89673"/>
    <lineage>
        <taxon>Eukaryota</taxon>
        <taxon>Metazoa</taxon>
        <taxon>Chordata</taxon>
        <taxon>Craniata</taxon>
        <taxon>Vertebrata</taxon>
        <taxon>Euteleostomi</taxon>
        <taxon>Mammalia</taxon>
        <taxon>Eutheria</taxon>
        <taxon>Laurasiatheria</taxon>
        <taxon>Chiroptera</taxon>
        <taxon>Yangochiroptera</taxon>
        <taxon>Phyllostomidae</taxon>
        <taxon>Phyllostominae</taxon>
        <taxon>Phyllostomus</taxon>
    </lineage>
</organism>
<keyword evidence="6 7" id="KW-0378">Hydrolase</keyword>
<keyword evidence="5 7" id="KW-0255">Endonuclease</keyword>
<dbReference type="PANTHER" id="PTHR11437">
    <property type="entry name" value="RIBONUCLEASE"/>
    <property type="match status" value="1"/>
</dbReference>
<dbReference type="OrthoDB" id="9450033at2759"/>
<dbReference type="PANTHER" id="PTHR11437:SF31">
    <property type="entry name" value="RIBONUCLEASE 7"/>
    <property type="match status" value="1"/>
</dbReference>
<dbReference type="SUPFAM" id="SSF54076">
    <property type="entry name" value="RNase A-like"/>
    <property type="match status" value="1"/>
</dbReference>
<reference evidence="10" key="1">
    <citation type="submission" date="2025-08" db="UniProtKB">
        <authorList>
            <consortium name="RefSeq"/>
        </authorList>
    </citation>
    <scope>IDENTIFICATION</scope>
    <source>
        <tissue evidence="10">Muscle</tissue>
    </source>
</reference>
<dbReference type="GO" id="GO:0004540">
    <property type="term" value="F:RNA nuclease activity"/>
    <property type="evidence" value="ECO:0007669"/>
    <property type="project" value="UniProtKB-ARBA"/>
</dbReference>
<dbReference type="FunCoup" id="A0A6J2KXH3">
    <property type="interactions" value="13"/>
</dbReference>
<proteinExistence type="inferred from homology"/>
<dbReference type="AlphaFoldDB" id="A0A6J2KXH3"/>
<evidence type="ECO:0000256" key="2">
    <source>
        <dbReference type="ARBA" id="ARBA00005600"/>
    </source>
</evidence>
<accession>A0A6J2KXH3</accession>
<feature type="chain" id="PRO_5027150096" evidence="7">
    <location>
        <begin position="29"/>
        <end position="156"/>
    </location>
</feature>
<dbReference type="GO" id="GO:0050830">
    <property type="term" value="P:defense response to Gram-positive bacterium"/>
    <property type="evidence" value="ECO:0007669"/>
    <property type="project" value="TreeGrafter"/>
</dbReference>
<evidence type="ECO:0000256" key="3">
    <source>
        <dbReference type="ARBA" id="ARBA00022525"/>
    </source>
</evidence>
<comment type="subcellular location">
    <subcellularLocation>
        <location evidence="1">Secreted</location>
    </subcellularLocation>
</comment>
<dbReference type="GO" id="GO:0050832">
    <property type="term" value="P:defense response to fungus"/>
    <property type="evidence" value="ECO:0007669"/>
    <property type="project" value="TreeGrafter"/>
</dbReference>
<dbReference type="Proteomes" id="UP000504628">
    <property type="component" value="Chromosome 1"/>
</dbReference>
<evidence type="ECO:0000256" key="1">
    <source>
        <dbReference type="ARBA" id="ARBA00004613"/>
    </source>
</evidence>
<feature type="signal peptide" evidence="7">
    <location>
        <begin position="1"/>
        <end position="28"/>
    </location>
</feature>
<dbReference type="KEGG" id="pdic:114490355"/>
<comment type="similarity">
    <text evidence="2 7">Belongs to the pancreatic ribonuclease family.</text>
</comment>
<gene>
    <name evidence="10" type="primary">LOC114490355</name>
</gene>
<evidence type="ECO:0000256" key="5">
    <source>
        <dbReference type="ARBA" id="ARBA00022759"/>
    </source>
</evidence>
<dbReference type="InterPro" id="IPR023411">
    <property type="entry name" value="RNaseA_AS"/>
</dbReference>
<evidence type="ECO:0000313" key="9">
    <source>
        <dbReference type="Proteomes" id="UP000504628"/>
    </source>
</evidence>
<feature type="domain" description="Ribonuclease A-domain" evidence="8">
    <location>
        <begin position="32"/>
        <end position="156"/>
    </location>
</feature>
<keyword evidence="4 7" id="KW-0540">Nuclease</keyword>
<evidence type="ECO:0000256" key="6">
    <source>
        <dbReference type="ARBA" id="ARBA00022801"/>
    </source>
</evidence>
<dbReference type="GO" id="GO:0003676">
    <property type="term" value="F:nucleic acid binding"/>
    <property type="evidence" value="ECO:0007669"/>
    <property type="project" value="InterPro"/>
</dbReference>
<dbReference type="GO" id="GO:0045087">
    <property type="term" value="P:innate immune response"/>
    <property type="evidence" value="ECO:0007669"/>
    <property type="project" value="TreeGrafter"/>
</dbReference>
<dbReference type="InterPro" id="IPR036816">
    <property type="entry name" value="RNaseA-like_dom_sf"/>
</dbReference>
<dbReference type="FunFam" id="3.10.130.10:FF:000001">
    <property type="entry name" value="Ribonuclease pancreatic"/>
    <property type="match status" value="1"/>
</dbReference>
<dbReference type="PRINTS" id="PR00794">
    <property type="entry name" value="RIBONUCLEASE"/>
</dbReference>
<evidence type="ECO:0000256" key="7">
    <source>
        <dbReference type="RuleBase" id="RU000651"/>
    </source>
</evidence>
<dbReference type="GO" id="GO:0005615">
    <property type="term" value="C:extracellular space"/>
    <property type="evidence" value="ECO:0007669"/>
    <property type="project" value="TreeGrafter"/>
</dbReference>
<dbReference type="InterPro" id="IPR001427">
    <property type="entry name" value="RNaseA"/>
</dbReference>
<dbReference type="GO" id="GO:0004519">
    <property type="term" value="F:endonuclease activity"/>
    <property type="evidence" value="ECO:0007669"/>
    <property type="project" value="UniProtKB-KW"/>
</dbReference>
<dbReference type="InterPro" id="IPR023412">
    <property type="entry name" value="RNaseA_domain"/>
</dbReference>
<dbReference type="SMART" id="SM00092">
    <property type="entry name" value="RNAse_Pc"/>
    <property type="match status" value="1"/>
</dbReference>
<sequence length="156" mass="17406">MAPARATFCPLLLLLLLGLWVAKVPVSAKPKHMTSAQWFDTQHVQPNPQECKRAMGNINKYTKHCKSLNTFLHESFSSVAATCQTPTTACKNGHKNCHQSKGPVSLTNCELTSGKYPDCRYKEKKLHASYIIACDPPQQGDSEKFHLVPVHLDKVF</sequence>
<dbReference type="PROSITE" id="PS00127">
    <property type="entry name" value="RNASE_PANCREATIC"/>
    <property type="match status" value="1"/>
</dbReference>
<name>A0A6J2KXH3_9CHIR</name>